<name>A0A1B6LUE2_9HEMI</name>
<organism evidence="1">
    <name type="scientific">Graphocephala atropunctata</name>
    <dbReference type="NCBI Taxonomy" id="36148"/>
    <lineage>
        <taxon>Eukaryota</taxon>
        <taxon>Metazoa</taxon>
        <taxon>Ecdysozoa</taxon>
        <taxon>Arthropoda</taxon>
        <taxon>Hexapoda</taxon>
        <taxon>Insecta</taxon>
        <taxon>Pterygota</taxon>
        <taxon>Neoptera</taxon>
        <taxon>Paraneoptera</taxon>
        <taxon>Hemiptera</taxon>
        <taxon>Auchenorrhyncha</taxon>
        <taxon>Membracoidea</taxon>
        <taxon>Cicadellidae</taxon>
        <taxon>Cicadellinae</taxon>
        <taxon>Cicadellini</taxon>
        <taxon>Graphocephala</taxon>
    </lineage>
</organism>
<gene>
    <name evidence="1" type="ORF">g.1761</name>
</gene>
<sequence>MTAKDYTESKNGSTQIGGDYFFVRERPGEITATAPDSTDDWLYIVYINYEQKVMGYYQCVSQGDSYVPFVSVAAVNYDKSSPEVAKAISDAKANLDLLAINDGSAVTTNCSTFVRNTAISTNKKTRMHCHYN</sequence>
<reference evidence="1" key="1">
    <citation type="submission" date="2015-11" db="EMBL/GenBank/DDBJ databases">
        <title>De novo transcriptome assembly of four potential Pierce s Disease insect vectors from Arizona vineyards.</title>
        <authorList>
            <person name="Tassone E.E."/>
        </authorList>
    </citation>
    <scope>NUCLEOTIDE SEQUENCE</scope>
</reference>
<accession>A0A1B6LUE2</accession>
<proteinExistence type="predicted"/>
<dbReference type="EMBL" id="GEBQ01012693">
    <property type="protein sequence ID" value="JAT27284.1"/>
    <property type="molecule type" value="Transcribed_RNA"/>
</dbReference>
<dbReference type="AlphaFoldDB" id="A0A1B6LUE2"/>
<evidence type="ECO:0000313" key="1">
    <source>
        <dbReference type="EMBL" id="JAT27284.1"/>
    </source>
</evidence>
<protein>
    <submittedName>
        <fullName evidence="1">Uncharacterized protein</fullName>
    </submittedName>
</protein>